<gene>
    <name evidence="1" type="ORF">C3920_15960</name>
</gene>
<proteinExistence type="predicted"/>
<sequence>DAGREGGEAEASPSFFDFFSGVRVGNGSFWVGFAGFPPFFMVLDKALTMGGDLLKTRFTARHTSRRGLVH</sequence>
<name>A0ABX5NYN2_9PROT</name>
<keyword evidence="2" id="KW-1185">Reference proteome</keyword>
<evidence type="ECO:0000313" key="1">
    <source>
        <dbReference type="EMBL" id="PYD46326.1"/>
    </source>
</evidence>
<dbReference type="EMBL" id="PRCW01000155">
    <property type="protein sequence ID" value="PYD46326.1"/>
    <property type="molecule type" value="Genomic_DNA"/>
</dbReference>
<feature type="non-terminal residue" evidence="1">
    <location>
        <position position="1"/>
    </location>
</feature>
<dbReference type="Proteomes" id="UP000248116">
    <property type="component" value="Unassembled WGS sequence"/>
</dbReference>
<dbReference type="RefSeq" id="WP_165829439.1">
    <property type="nucleotide sequence ID" value="NZ_PRCW01000155.1"/>
</dbReference>
<accession>A0ABX5NYN2</accession>
<comment type="caution">
    <text evidence="1">The sequence shown here is derived from an EMBL/GenBank/DDBJ whole genome shotgun (WGS) entry which is preliminary data.</text>
</comment>
<protein>
    <submittedName>
        <fullName evidence="1">Uncharacterized protein</fullName>
    </submittedName>
</protein>
<evidence type="ECO:0000313" key="2">
    <source>
        <dbReference type="Proteomes" id="UP000248116"/>
    </source>
</evidence>
<reference evidence="1 2" key="1">
    <citation type="submission" date="2018-02" db="EMBL/GenBank/DDBJ databases">
        <authorList>
            <person name="Skraban J."/>
            <person name="Trcek J."/>
        </authorList>
    </citation>
    <scope>NUCLEOTIDE SEQUENCE [LARGE SCALE GENOMIC DNA]</scope>
    <source>
        <strain evidence="1 2">AV446</strain>
    </source>
</reference>
<organism evidence="1 2">
    <name type="scientific">Novacetimonas pomaceti</name>
    <dbReference type="NCBI Taxonomy" id="2021998"/>
    <lineage>
        <taxon>Bacteria</taxon>
        <taxon>Pseudomonadati</taxon>
        <taxon>Pseudomonadota</taxon>
        <taxon>Alphaproteobacteria</taxon>
        <taxon>Acetobacterales</taxon>
        <taxon>Acetobacteraceae</taxon>
        <taxon>Novacetimonas</taxon>
    </lineage>
</organism>